<dbReference type="EMBL" id="PDNA01000002">
    <property type="protein sequence ID" value="PGH28097.1"/>
    <property type="molecule type" value="Genomic_DNA"/>
</dbReference>
<dbReference type="Proteomes" id="UP000224634">
    <property type="component" value="Unassembled WGS sequence"/>
</dbReference>
<feature type="domain" description="Zn(2)-C6 fungal-type" evidence="7">
    <location>
        <begin position="21"/>
        <end position="51"/>
    </location>
</feature>
<dbReference type="PROSITE" id="PS50048">
    <property type="entry name" value="ZN2_CY6_FUNGAL_2"/>
    <property type="match status" value="1"/>
</dbReference>
<name>A0A2B7Z5H3_POLH7</name>
<sequence length="295" mass="32597">MAMATDPSSSLRMQNQAPLRTCAQCKASKKKCDKTLPSCDRCSRLSLPCIYTEAAEIAPADIISKFHTVSNRLERLEAHVFTSTEQGTAVRSSPTSSPGVMELKATEWHLSPSLLRPSYLDIIVGSNVFKILEERGMTVRDVGEKFFSTVYNFMPIISKEWFLKRADAAQALDSSGAFLLLVMAIVLILENPTDDSNYSTNSSPVLYQVCKYHYSLFLSLKEPSTELVQAGLCIALYEHSQCISDRAYITIGTCARMASLLGLRPCSIPSSQSTSTVDDSNFKVHLPLALFIIDR</sequence>
<dbReference type="PANTHER" id="PTHR47338">
    <property type="entry name" value="ZN(II)2CYS6 TRANSCRIPTION FACTOR (EUROFUNG)-RELATED"/>
    <property type="match status" value="1"/>
</dbReference>
<evidence type="ECO:0000256" key="3">
    <source>
        <dbReference type="ARBA" id="ARBA00023015"/>
    </source>
</evidence>
<evidence type="ECO:0000256" key="2">
    <source>
        <dbReference type="ARBA" id="ARBA00022723"/>
    </source>
</evidence>
<dbReference type="Pfam" id="PF00172">
    <property type="entry name" value="Zn_clus"/>
    <property type="match status" value="1"/>
</dbReference>
<accession>A0A2B7Z5H3</accession>
<dbReference type="OrthoDB" id="4509497at2759"/>
<dbReference type="InterPro" id="IPR007219">
    <property type="entry name" value="XnlR_reg_dom"/>
</dbReference>
<dbReference type="GO" id="GO:0003677">
    <property type="term" value="F:DNA binding"/>
    <property type="evidence" value="ECO:0007669"/>
    <property type="project" value="UniProtKB-KW"/>
</dbReference>
<dbReference type="SUPFAM" id="SSF57701">
    <property type="entry name" value="Zn2/Cys6 DNA-binding domain"/>
    <property type="match status" value="1"/>
</dbReference>
<dbReference type="GO" id="GO:0005634">
    <property type="term" value="C:nucleus"/>
    <property type="evidence" value="ECO:0007669"/>
    <property type="project" value="UniProtKB-SubCell"/>
</dbReference>
<dbReference type="PANTHER" id="PTHR47338:SF20">
    <property type="entry name" value="ZN(II)2CYS6 TRANSCRIPTION FACTOR (EUROFUNG)"/>
    <property type="match status" value="1"/>
</dbReference>
<proteinExistence type="predicted"/>
<evidence type="ECO:0000256" key="1">
    <source>
        <dbReference type="ARBA" id="ARBA00004123"/>
    </source>
</evidence>
<evidence type="ECO:0000313" key="8">
    <source>
        <dbReference type="EMBL" id="PGH28097.1"/>
    </source>
</evidence>
<evidence type="ECO:0000313" key="9">
    <source>
        <dbReference type="Proteomes" id="UP000224634"/>
    </source>
</evidence>
<dbReference type="Pfam" id="PF04082">
    <property type="entry name" value="Fungal_trans"/>
    <property type="match status" value="1"/>
</dbReference>
<dbReference type="Gene3D" id="4.10.240.10">
    <property type="entry name" value="Zn(2)-C6 fungal-type DNA-binding domain"/>
    <property type="match status" value="1"/>
</dbReference>
<dbReference type="AlphaFoldDB" id="A0A2B7Z5H3"/>
<dbReference type="InterPro" id="IPR050815">
    <property type="entry name" value="TF_fung"/>
</dbReference>
<dbReference type="InterPro" id="IPR001138">
    <property type="entry name" value="Zn2Cys6_DnaBD"/>
</dbReference>
<keyword evidence="6" id="KW-0539">Nucleus</keyword>
<organism evidence="8 9">
    <name type="scientific">Polytolypa hystricis (strain UAMH7299)</name>
    <dbReference type="NCBI Taxonomy" id="1447883"/>
    <lineage>
        <taxon>Eukaryota</taxon>
        <taxon>Fungi</taxon>
        <taxon>Dikarya</taxon>
        <taxon>Ascomycota</taxon>
        <taxon>Pezizomycotina</taxon>
        <taxon>Eurotiomycetes</taxon>
        <taxon>Eurotiomycetidae</taxon>
        <taxon>Onygenales</taxon>
        <taxon>Onygenales incertae sedis</taxon>
        <taxon>Polytolypa</taxon>
    </lineage>
</organism>
<dbReference type="GO" id="GO:0008270">
    <property type="term" value="F:zinc ion binding"/>
    <property type="evidence" value="ECO:0007669"/>
    <property type="project" value="InterPro"/>
</dbReference>
<reference evidence="8 9" key="1">
    <citation type="submission" date="2017-10" db="EMBL/GenBank/DDBJ databases">
        <title>Comparative genomics in systemic dimorphic fungi from Ajellomycetaceae.</title>
        <authorList>
            <person name="Munoz J.F."/>
            <person name="Mcewen J.G."/>
            <person name="Clay O.K."/>
            <person name="Cuomo C.A."/>
        </authorList>
    </citation>
    <scope>NUCLEOTIDE SEQUENCE [LARGE SCALE GENOMIC DNA]</scope>
    <source>
        <strain evidence="8 9">UAMH7299</strain>
    </source>
</reference>
<keyword evidence="9" id="KW-1185">Reference proteome</keyword>
<gene>
    <name evidence="8" type="ORF">AJ80_00355</name>
</gene>
<evidence type="ECO:0000259" key="7">
    <source>
        <dbReference type="PROSITE" id="PS50048"/>
    </source>
</evidence>
<keyword evidence="3" id="KW-0805">Transcription regulation</keyword>
<dbReference type="CDD" id="cd00067">
    <property type="entry name" value="GAL4"/>
    <property type="match status" value="1"/>
</dbReference>
<protein>
    <recommendedName>
        <fullName evidence="7">Zn(2)-C6 fungal-type domain-containing protein</fullName>
    </recommendedName>
</protein>
<evidence type="ECO:0000256" key="6">
    <source>
        <dbReference type="ARBA" id="ARBA00023242"/>
    </source>
</evidence>
<dbReference type="CDD" id="cd12148">
    <property type="entry name" value="fungal_TF_MHR"/>
    <property type="match status" value="1"/>
</dbReference>
<keyword evidence="2" id="KW-0479">Metal-binding</keyword>
<comment type="caution">
    <text evidence="8">The sequence shown here is derived from an EMBL/GenBank/DDBJ whole genome shotgun (WGS) entry which is preliminary data.</text>
</comment>
<dbReference type="PROSITE" id="PS00463">
    <property type="entry name" value="ZN2_CY6_FUNGAL_1"/>
    <property type="match status" value="1"/>
</dbReference>
<evidence type="ECO:0000256" key="5">
    <source>
        <dbReference type="ARBA" id="ARBA00023163"/>
    </source>
</evidence>
<comment type="subcellular location">
    <subcellularLocation>
        <location evidence="1">Nucleus</location>
    </subcellularLocation>
</comment>
<dbReference type="SMART" id="SM00066">
    <property type="entry name" value="GAL4"/>
    <property type="match status" value="1"/>
</dbReference>
<keyword evidence="4" id="KW-0238">DNA-binding</keyword>
<dbReference type="InterPro" id="IPR036864">
    <property type="entry name" value="Zn2-C6_fun-type_DNA-bd_sf"/>
</dbReference>
<keyword evidence="5" id="KW-0804">Transcription</keyword>
<dbReference type="STRING" id="1447883.A0A2B7Z5H3"/>
<evidence type="ECO:0000256" key="4">
    <source>
        <dbReference type="ARBA" id="ARBA00023125"/>
    </source>
</evidence>
<dbReference type="GO" id="GO:0000981">
    <property type="term" value="F:DNA-binding transcription factor activity, RNA polymerase II-specific"/>
    <property type="evidence" value="ECO:0007669"/>
    <property type="project" value="InterPro"/>
</dbReference>
<dbReference type="GO" id="GO:0006351">
    <property type="term" value="P:DNA-templated transcription"/>
    <property type="evidence" value="ECO:0007669"/>
    <property type="project" value="InterPro"/>
</dbReference>